<dbReference type="InterPro" id="IPR053134">
    <property type="entry name" value="RNA-dir_DNA_polymerase"/>
</dbReference>
<feature type="domain" description="Reverse transcriptase" evidence="3">
    <location>
        <begin position="33"/>
        <end position="172"/>
    </location>
</feature>
<dbReference type="PANTHER" id="PTHR24559">
    <property type="entry name" value="TRANSPOSON TY3-I GAG-POL POLYPROTEIN"/>
    <property type="match status" value="1"/>
</dbReference>
<dbReference type="EC" id="3.1.26.4" evidence="2"/>
<accession>A0AAV7V8L3</accession>
<dbReference type="InterPro" id="IPR043128">
    <property type="entry name" value="Rev_trsase/Diguanyl_cyclase"/>
</dbReference>
<dbReference type="SUPFAM" id="SSF56672">
    <property type="entry name" value="DNA/RNA polymerases"/>
    <property type="match status" value="1"/>
</dbReference>
<evidence type="ECO:0000259" key="3">
    <source>
        <dbReference type="Pfam" id="PF00078"/>
    </source>
</evidence>
<dbReference type="InterPro" id="IPR000477">
    <property type="entry name" value="RT_dom"/>
</dbReference>
<evidence type="ECO:0000256" key="1">
    <source>
        <dbReference type="ARBA" id="ARBA00010879"/>
    </source>
</evidence>
<comment type="caution">
    <text evidence="4">The sequence shown here is derived from an EMBL/GenBank/DDBJ whole genome shotgun (WGS) entry which is preliminary data.</text>
</comment>
<keyword evidence="5" id="KW-1185">Reference proteome</keyword>
<name>A0AAV7V8L3_PLEWA</name>
<dbReference type="Gene3D" id="3.30.70.270">
    <property type="match status" value="1"/>
</dbReference>
<evidence type="ECO:0000256" key="2">
    <source>
        <dbReference type="ARBA" id="ARBA00012180"/>
    </source>
</evidence>
<dbReference type="Proteomes" id="UP001066276">
    <property type="component" value="Chromosome 2_1"/>
</dbReference>
<protein>
    <recommendedName>
        <fullName evidence="2">ribonuclease H</fullName>
        <ecNumber evidence="2">3.1.26.4</ecNumber>
    </recommendedName>
</protein>
<dbReference type="PANTHER" id="PTHR24559:SF454">
    <property type="entry name" value="RIBONUCLEASE H"/>
    <property type="match status" value="1"/>
</dbReference>
<dbReference type="AlphaFoldDB" id="A0AAV7V8L3"/>
<organism evidence="4 5">
    <name type="scientific">Pleurodeles waltl</name>
    <name type="common">Iberian ribbed newt</name>
    <dbReference type="NCBI Taxonomy" id="8319"/>
    <lineage>
        <taxon>Eukaryota</taxon>
        <taxon>Metazoa</taxon>
        <taxon>Chordata</taxon>
        <taxon>Craniata</taxon>
        <taxon>Vertebrata</taxon>
        <taxon>Euteleostomi</taxon>
        <taxon>Amphibia</taxon>
        <taxon>Batrachia</taxon>
        <taxon>Caudata</taxon>
        <taxon>Salamandroidea</taxon>
        <taxon>Salamandridae</taxon>
        <taxon>Pleurodelinae</taxon>
        <taxon>Pleurodeles</taxon>
    </lineage>
</organism>
<dbReference type="Pfam" id="PF00078">
    <property type="entry name" value="RVT_1"/>
    <property type="match status" value="1"/>
</dbReference>
<evidence type="ECO:0000313" key="5">
    <source>
        <dbReference type="Proteomes" id="UP001066276"/>
    </source>
</evidence>
<dbReference type="GO" id="GO:0004523">
    <property type="term" value="F:RNA-DNA hybrid ribonuclease activity"/>
    <property type="evidence" value="ECO:0007669"/>
    <property type="project" value="UniProtKB-EC"/>
</dbReference>
<proteinExistence type="inferred from homology"/>
<comment type="similarity">
    <text evidence="1">Belongs to the beta type-B retroviral polymerase family. HERV class-II K(HML-2) pol subfamily.</text>
</comment>
<evidence type="ECO:0000313" key="4">
    <source>
        <dbReference type="EMBL" id="KAJ1196781.1"/>
    </source>
</evidence>
<dbReference type="InterPro" id="IPR043502">
    <property type="entry name" value="DNA/RNA_pol_sf"/>
</dbReference>
<sequence length="172" mass="18701">MVELGVIEHSENPWATPVVLVPKPHSQGGKKEMMFSAGYRGLNAVTKTNAHPIPRADELIDRLGAAKYLSTFDLTSQYWQIDMALGAKEKSAFSTPGGQYQFTVMPFGLQNAPAGTSQRFVNKVLAVLEAFSAAYLDDIAAFSSTWQDHTIHLGKVLEALKSADLTIKGSKC</sequence>
<dbReference type="CDD" id="cd01647">
    <property type="entry name" value="RT_LTR"/>
    <property type="match status" value="1"/>
</dbReference>
<reference evidence="4" key="1">
    <citation type="journal article" date="2022" name="bioRxiv">
        <title>Sequencing and chromosome-scale assembly of the giantPleurodeles waltlgenome.</title>
        <authorList>
            <person name="Brown T."/>
            <person name="Elewa A."/>
            <person name="Iarovenko S."/>
            <person name="Subramanian E."/>
            <person name="Araus A.J."/>
            <person name="Petzold A."/>
            <person name="Susuki M."/>
            <person name="Suzuki K.-i.T."/>
            <person name="Hayashi T."/>
            <person name="Toyoda A."/>
            <person name="Oliveira C."/>
            <person name="Osipova E."/>
            <person name="Leigh N.D."/>
            <person name="Simon A."/>
            <person name="Yun M.H."/>
        </authorList>
    </citation>
    <scope>NUCLEOTIDE SEQUENCE</scope>
    <source>
        <strain evidence="4">20211129_DDA</strain>
        <tissue evidence="4">Liver</tissue>
    </source>
</reference>
<dbReference type="EMBL" id="JANPWB010000003">
    <property type="protein sequence ID" value="KAJ1196781.1"/>
    <property type="molecule type" value="Genomic_DNA"/>
</dbReference>
<dbReference type="Gene3D" id="3.10.10.10">
    <property type="entry name" value="HIV Type 1 Reverse Transcriptase, subunit A, domain 1"/>
    <property type="match status" value="1"/>
</dbReference>
<gene>
    <name evidence="4" type="ORF">NDU88_000645</name>
</gene>